<name>A0ABD2XKM8_9HYME</name>
<evidence type="ECO:0000256" key="6">
    <source>
        <dbReference type="ARBA" id="ARBA00022801"/>
    </source>
</evidence>
<dbReference type="CDD" id="cd08662">
    <property type="entry name" value="M13"/>
    <property type="match status" value="1"/>
</dbReference>
<comment type="caution">
    <text evidence="13">The sequence shown here is derived from an EMBL/GenBank/DDBJ whole genome shotgun (WGS) entry which is preliminary data.</text>
</comment>
<organism evidence="13 14">
    <name type="scientific">Trichogramma kaykai</name>
    <dbReference type="NCBI Taxonomy" id="54128"/>
    <lineage>
        <taxon>Eukaryota</taxon>
        <taxon>Metazoa</taxon>
        <taxon>Ecdysozoa</taxon>
        <taxon>Arthropoda</taxon>
        <taxon>Hexapoda</taxon>
        <taxon>Insecta</taxon>
        <taxon>Pterygota</taxon>
        <taxon>Neoptera</taxon>
        <taxon>Endopterygota</taxon>
        <taxon>Hymenoptera</taxon>
        <taxon>Apocrita</taxon>
        <taxon>Proctotrupomorpha</taxon>
        <taxon>Chalcidoidea</taxon>
        <taxon>Trichogrammatidae</taxon>
        <taxon>Trichogramma</taxon>
    </lineage>
</organism>
<keyword evidence="5" id="KW-0479">Metal-binding</keyword>
<evidence type="ECO:0000256" key="2">
    <source>
        <dbReference type="ARBA" id="ARBA00004401"/>
    </source>
</evidence>
<comment type="subcellular location">
    <subcellularLocation>
        <location evidence="2">Cell membrane</location>
        <topology evidence="2">Single-pass type II membrane protein</topology>
    </subcellularLocation>
</comment>
<dbReference type="InterPro" id="IPR000718">
    <property type="entry name" value="Peptidase_M13"/>
</dbReference>
<dbReference type="AlphaFoldDB" id="A0ABD2XKM8"/>
<reference evidence="13 14" key="1">
    <citation type="journal article" date="2024" name="bioRxiv">
        <title>A reference genome for Trichogramma kaykai: A tiny desert-dwelling parasitoid wasp with competing sex-ratio distorters.</title>
        <authorList>
            <person name="Culotta J."/>
            <person name="Lindsey A.R."/>
        </authorList>
    </citation>
    <scope>NUCLEOTIDE SEQUENCE [LARGE SCALE GENOMIC DNA]</scope>
    <source>
        <strain evidence="13 14">KSX58</strain>
    </source>
</reference>
<proteinExistence type="inferred from homology"/>
<evidence type="ECO:0000256" key="10">
    <source>
        <dbReference type="SAM" id="Phobius"/>
    </source>
</evidence>
<keyword evidence="10" id="KW-1133">Transmembrane helix</keyword>
<evidence type="ECO:0000256" key="3">
    <source>
        <dbReference type="ARBA" id="ARBA00007357"/>
    </source>
</evidence>
<dbReference type="Gene3D" id="1.10.1380.10">
    <property type="entry name" value="Neutral endopeptidase , domain2"/>
    <property type="match status" value="2"/>
</dbReference>
<evidence type="ECO:0000256" key="9">
    <source>
        <dbReference type="SAM" id="MobiDB-lite"/>
    </source>
</evidence>
<evidence type="ECO:0000256" key="1">
    <source>
        <dbReference type="ARBA" id="ARBA00001947"/>
    </source>
</evidence>
<keyword evidence="14" id="KW-1185">Reference proteome</keyword>
<comment type="similarity">
    <text evidence="3">Belongs to the peptidase M13 family.</text>
</comment>
<dbReference type="InterPro" id="IPR024079">
    <property type="entry name" value="MetalloPept_cat_dom_sf"/>
</dbReference>
<comment type="cofactor">
    <cofactor evidence="1">
        <name>Zn(2+)</name>
        <dbReference type="ChEBI" id="CHEBI:29105"/>
    </cofactor>
</comment>
<dbReference type="Pfam" id="PF01431">
    <property type="entry name" value="Peptidase_M13"/>
    <property type="match status" value="1"/>
</dbReference>
<dbReference type="EMBL" id="JBJJXI010000020">
    <property type="protein sequence ID" value="KAL3405729.1"/>
    <property type="molecule type" value="Genomic_DNA"/>
</dbReference>
<feature type="region of interest" description="Disordered" evidence="9">
    <location>
        <begin position="349"/>
        <end position="370"/>
    </location>
</feature>
<feature type="compositionally biased region" description="Basic and acidic residues" evidence="9">
    <location>
        <begin position="353"/>
        <end position="363"/>
    </location>
</feature>
<dbReference type="Proteomes" id="UP001627154">
    <property type="component" value="Unassembled WGS sequence"/>
</dbReference>
<keyword evidence="10" id="KW-0472">Membrane</keyword>
<keyword evidence="7" id="KW-0862">Zinc</keyword>
<dbReference type="InterPro" id="IPR018497">
    <property type="entry name" value="Peptidase_M13_C"/>
</dbReference>
<evidence type="ECO:0000259" key="12">
    <source>
        <dbReference type="Pfam" id="PF05649"/>
    </source>
</evidence>
<dbReference type="GO" id="GO:0005886">
    <property type="term" value="C:plasma membrane"/>
    <property type="evidence" value="ECO:0007669"/>
    <property type="project" value="UniProtKB-SubCell"/>
</dbReference>
<dbReference type="InterPro" id="IPR042089">
    <property type="entry name" value="Peptidase_M13_dom_2"/>
</dbReference>
<dbReference type="GO" id="GO:0006508">
    <property type="term" value="P:proteolysis"/>
    <property type="evidence" value="ECO:0007669"/>
    <property type="project" value="UniProtKB-KW"/>
</dbReference>
<feature type="domain" description="Peptidase M13 N-terminal" evidence="12">
    <location>
        <begin position="162"/>
        <end position="669"/>
    </location>
</feature>
<keyword evidence="8" id="KW-0482">Metalloprotease</keyword>
<feature type="region of interest" description="Disordered" evidence="9">
    <location>
        <begin position="1"/>
        <end position="70"/>
    </location>
</feature>
<feature type="transmembrane region" description="Helical" evidence="10">
    <location>
        <begin position="107"/>
        <end position="131"/>
    </location>
</feature>
<feature type="compositionally biased region" description="Low complexity" evidence="9">
    <location>
        <begin position="25"/>
        <end position="34"/>
    </location>
</feature>
<evidence type="ECO:0000313" key="13">
    <source>
        <dbReference type="EMBL" id="KAL3405729.1"/>
    </source>
</evidence>
<evidence type="ECO:0008006" key="15">
    <source>
        <dbReference type="Google" id="ProtNLM"/>
    </source>
</evidence>
<dbReference type="PANTHER" id="PTHR11733:SF133">
    <property type="entry name" value="PHOSPHATE-REGULATING NEUTRAL ENDOPEPTIDASE PHEX"/>
    <property type="match status" value="1"/>
</dbReference>
<dbReference type="Gene3D" id="3.40.390.10">
    <property type="entry name" value="Collagenase (Catalytic Domain)"/>
    <property type="match status" value="2"/>
</dbReference>
<dbReference type="PRINTS" id="PR00786">
    <property type="entry name" value="NEPRILYSIN"/>
</dbReference>
<gene>
    <name evidence="13" type="ORF">TKK_002079</name>
</gene>
<feature type="domain" description="Peptidase M13 C-terminal" evidence="11">
    <location>
        <begin position="735"/>
        <end position="939"/>
    </location>
</feature>
<evidence type="ECO:0000256" key="7">
    <source>
        <dbReference type="ARBA" id="ARBA00022833"/>
    </source>
</evidence>
<dbReference type="InterPro" id="IPR008753">
    <property type="entry name" value="Peptidase_M13_N"/>
</dbReference>
<evidence type="ECO:0000259" key="11">
    <source>
        <dbReference type="Pfam" id="PF01431"/>
    </source>
</evidence>
<evidence type="ECO:0000256" key="5">
    <source>
        <dbReference type="ARBA" id="ARBA00022723"/>
    </source>
</evidence>
<feature type="compositionally biased region" description="Low complexity" evidence="9">
    <location>
        <begin position="52"/>
        <end position="65"/>
    </location>
</feature>
<dbReference type="PANTHER" id="PTHR11733">
    <property type="entry name" value="ZINC METALLOPROTEASE FAMILY M13 NEPRILYSIN-RELATED"/>
    <property type="match status" value="1"/>
</dbReference>
<keyword evidence="10" id="KW-0812">Transmembrane</keyword>
<dbReference type="SUPFAM" id="SSF55486">
    <property type="entry name" value="Metalloproteases ('zincins'), catalytic domain"/>
    <property type="match status" value="2"/>
</dbReference>
<evidence type="ECO:0000256" key="4">
    <source>
        <dbReference type="ARBA" id="ARBA00022670"/>
    </source>
</evidence>
<keyword evidence="6" id="KW-0378">Hydrolase</keyword>
<evidence type="ECO:0000313" key="14">
    <source>
        <dbReference type="Proteomes" id="UP001627154"/>
    </source>
</evidence>
<dbReference type="Pfam" id="PF05649">
    <property type="entry name" value="Peptidase_M13_N"/>
    <property type="match status" value="1"/>
</dbReference>
<dbReference type="PROSITE" id="PS51885">
    <property type="entry name" value="NEPRILYSIN"/>
    <property type="match status" value="1"/>
</dbReference>
<accession>A0ABD2XKM8</accession>
<keyword evidence="4" id="KW-0645">Protease</keyword>
<dbReference type="GO" id="GO:0008237">
    <property type="term" value="F:metallopeptidase activity"/>
    <property type="evidence" value="ECO:0007669"/>
    <property type="project" value="UniProtKB-KW"/>
</dbReference>
<feature type="compositionally biased region" description="Acidic residues" evidence="9">
    <location>
        <begin position="35"/>
        <end position="49"/>
    </location>
</feature>
<sequence>MSNVTSVVDRPTTAAVVATRDRYVNNNNNDNNNSPEDEDDDEDDEDDEDRSATAAAAAESAAGDDASYRNGDSQSALAVNVNDSASKRKLVDVKSKKSFFKKHRRKLSLLFIAFLIGGLTIACLTLGAMYAKFSKPMDLCDNEECMRIASSLKETMDPSVNPCDDFYKYVCGRWPEVHPSLDLSQEHSWFKERSVRLSRRILDLMVQNFTELKTDVPWPVHEAQLLFASCLDVQAQYKLGLEPLFDLLAELKLPRVPAAIKPRQKSDEDNDDDNDDFVKQMARVKKMLWSDAFFGLQVYADPRDNRQKLLAFDLPDRDTPFPSDKILEKRLRQVRERARLHFLISDDDEQVDQGEKAEDDKTRARGKSGNEAFSASEKLYMAEVLKQIISNGTSESATCKTRHEFDIVPEAEITDLVDRVFNLSGVFYKLYTKYTNSSSSSSDSSEEPEEVDDEDYMLLDELQRLTDDYVRSVNESIVPRPLWRPFVEELLRGLEIDFDPAQQKVYVGDLEFLQEIALVLSSTDEQILGNRDSIFLSKKFLQLLTSNVPTEMAVWWMVVDYCVPHTSEELRKIWNLYVNDVTGLGQDHRGWSVYCTDTVNELMGMAVAWLVVEPAFARDGSRDRVAEMLDNIKQAFMDFVVEDIEWMDGPTKVATLEKNRKMKSLIGFPDWLFEDGQLDEYYDGINITEDAYFNNMLQIIRVRNINGLMDLAENGTVDDDDDDDAGWPLDPTDVNAVHTFQENQIAIPSGILQFPFYGLGLEALNYGAIGSILGHELTHGFDNSGRRFDSSGNLKQWWSNETIARYTDRAACFVEQYDKYYLPEVDEYIDGELTLGENIADNGGLREAYKAYQLWKSKHGDEPLLPGFSNFTHEQLLFMSYAHMWCESYTSYSLLWMLQDSHCPGHVRLQQALRNSEHFSRAFSCPVGSPMNPKKKCQLW</sequence>
<evidence type="ECO:0000256" key="8">
    <source>
        <dbReference type="ARBA" id="ARBA00023049"/>
    </source>
</evidence>
<dbReference type="GO" id="GO:0046872">
    <property type="term" value="F:metal ion binding"/>
    <property type="evidence" value="ECO:0007669"/>
    <property type="project" value="UniProtKB-KW"/>
</dbReference>
<protein>
    <recommendedName>
        <fullName evidence="15">Peptidase M13 N-terminal domain-containing protein</fullName>
    </recommendedName>
</protein>